<dbReference type="PANTHER" id="PTHR13383:SF11">
    <property type="entry name" value="RIBONUCLEASE H2 SUBUNIT B"/>
    <property type="match status" value="1"/>
</dbReference>
<evidence type="ECO:0000256" key="4">
    <source>
        <dbReference type="ARBA" id="ARBA00024778"/>
    </source>
</evidence>
<evidence type="ECO:0000259" key="8">
    <source>
        <dbReference type="Pfam" id="PF17745"/>
    </source>
</evidence>
<comment type="caution">
    <text evidence="9">The sequence shown here is derived from an EMBL/GenBank/DDBJ whole genome shotgun (WGS) entry which is preliminary data.</text>
</comment>
<dbReference type="Proteomes" id="UP000192596">
    <property type="component" value="Unassembled WGS sequence"/>
</dbReference>
<evidence type="ECO:0000256" key="3">
    <source>
        <dbReference type="ARBA" id="ARBA00023242"/>
    </source>
</evidence>
<feature type="compositionally biased region" description="Basic and acidic residues" evidence="6">
    <location>
        <begin position="401"/>
        <end position="411"/>
    </location>
</feature>
<evidence type="ECO:0000259" key="7">
    <source>
        <dbReference type="Pfam" id="PF09468"/>
    </source>
</evidence>
<dbReference type="Gene3D" id="1.10.20.120">
    <property type="match status" value="1"/>
</dbReference>
<feature type="region of interest" description="Disordered" evidence="6">
    <location>
        <begin position="264"/>
        <end position="287"/>
    </location>
</feature>
<dbReference type="Pfam" id="PF17745">
    <property type="entry name" value="Ydr279_N"/>
    <property type="match status" value="1"/>
</dbReference>
<dbReference type="InterPro" id="IPR041195">
    <property type="entry name" value="Rnh202_N"/>
</dbReference>
<dbReference type="InterPro" id="IPR040456">
    <property type="entry name" value="RNase_H2_suB"/>
</dbReference>
<sequence length="445" mass="48772">MAVKTRTKKAAPKPSTTASDEIITSTAKKVLEPSVVEPPLLLILPEGSSPIARIVTLPSPATTTPCRFFVCPEKGFFEFTKAAPPKKTCRSWLLAPEDCAPESAASQQSEVGVDGEADHQGYVLEKSDLFIATPCDPLFLVLPLLVDGEAGSYLTFADFVYDQDRDGWEHLQQLLRQPEFTKLEKIMERRMAAICDTLDMGDEQDRMYQLSMQKLLSELVSKAKKMVKGGLPATMEAHFVKQALEMPVLSVRREESSVSIAIEDEAEGAESQTPSKEMSQVTTTSTTSSVSVSTAVTSFSDDATPDEPTKQQGDNANLLRLRVALNFLLAAYTPTPLRTKLSTLVASSATVLDFGPLDAHLMRIAELKKQVQVLRSLSDNISRKRCAEDDDELAAKLEAKKRKKEEEEFKKKNTSRGVTQLAKADTSGMKKLSSFFTKAPAKAEG</sequence>
<organism evidence="9 10">
    <name type="scientific">Cryoendolithus antarcticus</name>
    <dbReference type="NCBI Taxonomy" id="1507870"/>
    <lineage>
        <taxon>Eukaryota</taxon>
        <taxon>Fungi</taxon>
        <taxon>Dikarya</taxon>
        <taxon>Ascomycota</taxon>
        <taxon>Pezizomycotina</taxon>
        <taxon>Dothideomycetes</taxon>
        <taxon>Dothideomycetidae</taxon>
        <taxon>Cladosporiales</taxon>
        <taxon>Cladosporiaceae</taxon>
        <taxon>Cryoendolithus</taxon>
    </lineage>
</organism>
<comment type="function">
    <text evidence="4">Non catalytic subunit of RNase H2, an endonuclease that specifically degrades the RNA of RNA:DNA hybrids. Participates in DNA replication, possibly by mediating the removal of lagging-strand Okazaki fragment RNA primers during DNA replication. Mediates the excision of single ribonucleotides from DNA:RNA duplexes.</text>
</comment>
<keyword evidence="10" id="KW-1185">Reference proteome</keyword>
<dbReference type="InParanoid" id="A0A1V8SQN5"/>
<name>A0A1V8SQN5_9PEZI</name>
<dbReference type="OrthoDB" id="29098at2759"/>
<proteinExistence type="predicted"/>
<gene>
    <name evidence="9" type="ORF">B0A48_12893</name>
</gene>
<keyword evidence="3" id="KW-0539">Nucleus</keyword>
<dbReference type="GO" id="GO:0032299">
    <property type="term" value="C:ribonuclease H2 complex"/>
    <property type="evidence" value="ECO:0007669"/>
    <property type="project" value="InterPro"/>
</dbReference>
<dbReference type="GO" id="GO:0006401">
    <property type="term" value="P:RNA catabolic process"/>
    <property type="evidence" value="ECO:0007669"/>
    <property type="project" value="TreeGrafter"/>
</dbReference>
<accession>A0A1V8SQN5</accession>
<evidence type="ECO:0000256" key="6">
    <source>
        <dbReference type="SAM" id="MobiDB-lite"/>
    </source>
</evidence>
<feature type="domain" description="Rnh202 triple barrel" evidence="8">
    <location>
        <begin position="43"/>
        <end position="136"/>
    </location>
</feature>
<protein>
    <recommendedName>
        <fullName evidence="2">Ribonuclease H2 subunit B</fullName>
    </recommendedName>
    <alternativeName>
        <fullName evidence="5">Ribonuclease HI subunit B</fullName>
    </alternativeName>
</protein>
<feature type="region of interest" description="Disordered" evidence="6">
    <location>
        <begin position="1"/>
        <end position="20"/>
    </location>
</feature>
<evidence type="ECO:0000256" key="5">
    <source>
        <dbReference type="ARBA" id="ARBA00033464"/>
    </source>
</evidence>
<dbReference type="AlphaFoldDB" id="A0A1V8SQN5"/>
<evidence type="ECO:0000313" key="10">
    <source>
        <dbReference type="Proteomes" id="UP000192596"/>
    </source>
</evidence>
<dbReference type="EMBL" id="NAJO01000031">
    <property type="protein sequence ID" value="OQO01338.1"/>
    <property type="molecule type" value="Genomic_DNA"/>
</dbReference>
<dbReference type="InterPro" id="IPR019024">
    <property type="entry name" value="RNase_H2_suB_wHTH"/>
</dbReference>
<dbReference type="GO" id="GO:0005654">
    <property type="term" value="C:nucleoplasm"/>
    <property type="evidence" value="ECO:0007669"/>
    <property type="project" value="TreeGrafter"/>
</dbReference>
<evidence type="ECO:0000313" key="9">
    <source>
        <dbReference type="EMBL" id="OQO01338.1"/>
    </source>
</evidence>
<comment type="subcellular location">
    <subcellularLocation>
        <location evidence="1">Nucleus</location>
    </subcellularLocation>
</comment>
<dbReference type="PANTHER" id="PTHR13383">
    <property type="entry name" value="RIBONUCLEASE H2 SUBUNIT B"/>
    <property type="match status" value="1"/>
</dbReference>
<feature type="compositionally biased region" description="Basic residues" evidence="6">
    <location>
        <begin position="1"/>
        <end position="11"/>
    </location>
</feature>
<evidence type="ECO:0000256" key="1">
    <source>
        <dbReference type="ARBA" id="ARBA00004123"/>
    </source>
</evidence>
<dbReference type="STRING" id="1507870.A0A1V8SQN5"/>
<dbReference type="Pfam" id="PF09468">
    <property type="entry name" value="RNase_H2-Ydr279"/>
    <property type="match status" value="1"/>
</dbReference>
<feature type="region of interest" description="Disordered" evidence="6">
    <location>
        <begin position="401"/>
        <end position="431"/>
    </location>
</feature>
<evidence type="ECO:0000256" key="2">
    <source>
        <dbReference type="ARBA" id="ARBA00019062"/>
    </source>
</evidence>
<reference evidence="10" key="1">
    <citation type="submission" date="2017-03" db="EMBL/GenBank/DDBJ databases">
        <title>Genomes of endolithic fungi from Antarctica.</title>
        <authorList>
            <person name="Coleine C."/>
            <person name="Masonjones S."/>
            <person name="Stajich J.E."/>
        </authorList>
    </citation>
    <scope>NUCLEOTIDE SEQUENCE [LARGE SCALE GENOMIC DNA]</scope>
    <source>
        <strain evidence="10">CCFEE 5527</strain>
    </source>
</reference>
<feature type="domain" description="Ribonuclease H2 subunit B wHTH" evidence="7">
    <location>
        <begin position="139"/>
        <end position="341"/>
    </location>
</feature>